<evidence type="ECO:0000313" key="15">
    <source>
        <dbReference type="Ensembl" id="ENSPMGP00000004094.1"/>
    </source>
</evidence>
<dbReference type="Proteomes" id="UP000261520">
    <property type="component" value="Unplaced"/>
</dbReference>
<dbReference type="Gene3D" id="1.20.1070.10">
    <property type="entry name" value="Rhodopsin 7-helix transmembrane proteins"/>
    <property type="match status" value="1"/>
</dbReference>
<keyword evidence="4 13" id="KW-0812">Transmembrane</keyword>
<comment type="subcellular location">
    <subcellularLocation>
        <location evidence="1">Cell membrane</location>
        <topology evidence="1">Multi-pass membrane protein</topology>
    </subcellularLocation>
</comment>
<evidence type="ECO:0000256" key="13">
    <source>
        <dbReference type="SAM" id="Phobius"/>
    </source>
</evidence>
<keyword evidence="6 13" id="KW-1133">Transmembrane helix</keyword>
<feature type="transmembrane region" description="Helical" evidence="13">
    <location>
        <begin position="34"/>
        <end position="57"/>
    </location>
</feature>
<reference evidence="15" key="2">
    <citation type="submission" date="2025-09" db="UniProtKB">
        <authorList>
            <consortium name="Ensembl"/>
        </authorList>
    </citation>
    <scope>IDENTIFICATION</scope>
</reference>
<dbReference type="Ensembl" id="ENSPMGT00000004346.1">
    <property type="protein sequence ID" value="ENSPMGP00000004094.1"/>
    <property type="gene ID" value="ENSPMGG00000003421.1"/>
</dbReference>
<evidence type="ECO:0000256" key="7">
    <source>
        <dbReference type="ARBA" id="ARBA00023040"/>
    </source>
</evidence>
<keyword evidence="12" id="KW-0807">Transducer</keyword>
<dbReference type="InterPro" id="IPR052921">
    <property type="entry name" value="GPCR1_Superfamily_Member"/>
</dbReference>
<dbReference type="PANTHER" id="PTHR26451:SF848">
    <property type="entry name" value="ODORANT RECEPTOR-RELATED"/>
    <property type="match status" value="1"/>
</dbReference>
<dbReference type="GO" id="GO:0004984">
    <property type="term" value="F:olfactory receptor activity"/>
    <property type="evidence" value="ECO:0007669"/>
    <property type="project" value="InterPro"/>
</dbReference>
<evidence type="ECO:0000256" key="1">
    <source>
        <dbReference type="ARBA" id="ARBA00004651"/>
    </source>
</evidence>
<feature type="transmembrane region" description="Helical" evidence="13">
    <location>
        <begin position="208"/>
        <end position="232"/>
    </location>
</feature>
<sequence>MGQQTHRGCFLHLSHVVLSPLEGLLVPASFLTPAFLGLFFSHLFIVTANMGVVALICSDSALHQPMYILLCQLSINDILGNTALVPRLLYDMPRPPRRRLISLGSCVVQAFITHLFGTNNHTILMIMAFDRYAAICTPLRYSAVMGTRTLVTLTAAAWGGGSVLVAALLGLTLRLSRCRSLLLNAYCDNASLFKLSCENTFINNVYGLTFSVVLLTSSIGAIVVTYSYITAACVTKRSRSLNRKALQTCSTHLLLYLVMFLSGMLIIALHRYPQYEPYRKTTTILFNIIPPALNPVIYGFQCHEIHQSLRRLNKGYDQ</sequence>
<feature type="transmembrane region" description="Helical" evidence="13">
    <location>
        <begin position="150"/>
        <end position="173"/>
    </location>
</feature>
<evidence type="ECO:0000256" key="6">
    <source>
        <dbReference type="ARBA" id="ARBA00022989"/>
    </source>
</evidence>
<evidence type="ECO:0000256" key="10">
    <source>
        <dbReference type="ARBA" id="ARBA00023170"/>
    </source>
</evidence>
<evidence type="ECO:0000256" key="11">
    <source>
        <dbReference type="ARBA" id="ARBA00023180"/>
    </source>
</evidence>
<dbReference type="GO" id="GO:0004930">
    <property type="term" value="F:G protein-coupled receptor activity"/>
    <property type="evidence" value="ECO:0007669"/>
    <property type="project" value="UniProtKB-KW"/>
</dbReference>
<keyword evidence="11" id="KW-0325">Glycoprotein</keyword>
<dbReference type="PROSITE" id="PS50262">
    <property type="entry name" value="G_PROTEIN_RECEP_F1_2"/>
    <property type="match status" value="1"/>
</dbReference>
<dbReference type="GO" id="GO:0005549">
    <property type="term" value="F:odorant binding"/>
    <property type="evidence" value="ECO:0007669"/>
    <property type="project" value="TreeGrafter"/>
</dbReference>
<keyword evidence="16" id="KW-1185">Reference proteome</keyword>
<keyword evidence="7" id="KW-0297">G-protein coupled receptor</keyword>
<name>A0A3B3ZHV0_9GOBI</name>
<protein>
    <recommendedName>
        <fullName evidence="14">G-protein coupled receptors family 1 profile domain-containing protein</fullName>
    </recommendedName>
</protein>
<dbReference type="SUPFAM" id="SSF81321">
    <property type="entry name" value="Family A G protein-coupled receptor-like"/>
    <property type="match status" value="1"/>
</dbReference>
<dbReference type="PRINTS" id="PR00245">
    <property type="entry name" value="OLFACTORYR"/>
</dbReference>
<dbReference type="FunFam" id="1.20.1070.10:FF:000024">
    <property type="entry name" value="Olfactory receptor"/>
    <property type="match status" value="1"/>
</dbReference>
<keyword evidence="9" id="KW-1015">Disulfide bond</keyword>
<evidence type="ECO:0000256" key="12">
    <source>
        <dbReference type="ARBA" id="ARBA00023224"/>
    </source>
</evidence>
<dbReference type="Pfam" id="PF13853">
    <property type="entry name" value="7tm_4"/>
    <property type="match status" value="1"/>
</dbReference>
<feature type="transmembrane region" description="Helical" evidence="13">
    <location>
        <begin position="284"/>
        <end position="301"/>
    </location>
</feature>
<evidence type="ECO:0000256" key="2">
    <source>
        <dbReference type="ARBA" id="ARBA00022475"/>
    </source>
</evidence>
<feature type="domain" description="G-protein coupled receptors family 1 profile" evidence="14">
    <location>
        <begin position="48"/>
        <end position="298"/>
    </location>
</feature>
<evidence type="ECO:0000256" key="5">
    <source>
        <dbReference type="ARBA" id="ARBA00022725"/>
    </source>
</evidence>
<evidence type="ECO:0000256" key="8">
    <source>
        <dbReference type="ARBA" id="ARBA00023136"/>
    </source>
</evidence>
<dbReference type="PANTHER" id="PTHR26451">
    <property type="entry name" value="G_PROTEIN_RECEP_F1_2 DOMAIN-CONTAINING PROTEIN"/>
    <property type="match status" value="1"/>
</dbReference>
<reference evidence="15" key="1">
    <citation type="submission" date="2025-08" db="UniProtKB">
        <authorList>
            <consortium name="Ensembl"/>
        </authorList>
    </citation>
    <scope>IDENTIFICATION</scope>
</reference>
<evidence type="ECO:0000256" key="3">
    <source>
        <dbReference type="ARBA" id="ARBA00022606"/>
    </source>
</evidence>
<keyword evidence="2" id="KW-1003">Cell membrane</keyword>
<evidence type="ECO:0000256" key="4">
    <source>
        <dbReference type="ARBA" id="ARBA00022692"/>
    </source>
</evidence>
<accession>A0A3B3ZHV0</accession>
<evidence type="ECO:0000313" key="16">
    <source>
        <dbReference type="Proteomes" id="UP000261520"/>
    </source>
</evidence>
<keyword evidence="3" id="KW-0716">Sensory transduction</keyword>
<keyword evidence="8 13" id="KW-0472">Membrane</keyword>
<evidence type="ECO:0000259" key="14">
    <source>
        <dbReference type="PROSITE" id="PS50262"/>
    </source>
</evidence>
<dbReference type="GO" id="GO:0005886">
    <property type="term" value="C:plasma membrane"/>
    <property type="evidence" value="ECO:0007669"/>
    <property type="project" value="UniProtKB-SubCell"/>
</dbReference>
<evidence type="ECO:0000256" key="9">
    <source>
        <dbReference type="ARBA" id="ARBA00023157"/>
    </source>
</evidence>
<dbReference type="InterPro" id="IPR000725">
    <property type="entry name" value="Olfact_rcpt"/>
</dbReference>
<organism evidence="15 16">
    <name type="scientific">Periophthalmus magnuspinnatus</name>
    <dbReference type="NCBI Taxonomy" id="409849"/>
    <lineage>
        <taxon>Eukaryota</taxon>
        <taxon>Metazoa</taxon>
        <taxon>Chordata</taxon>
        <taxon>Craniata</taxon>
        <taxon>Vertebrata</taxon>
        <taxon>Euteleostomi</taxon>
        <taxon>Actinopterygii</taxon>
        <taxon>Neopterygii</taxon>
        <taxon>Teleostei</taxon>
        <taxon>Neoteleostei</taxon>
        <taxon>Acanthomorphata</taxon>
        <taxon>Gobiaria</taxon>
        <taxon>Gobiiformes</taxon>
        <taxon>Gobioidei</taxon>
        <taxon>Gobiidae</taxon>
        <taxon>Oxudercinae</taxon>
        <taxon>Periophthalmus</taxon>
    </lineage>
</organism>
<keyword evidence="10" id="KW-0675">Receptor</keyword>
<proteinExistence type="predicted"/>
<keyword evidence="5" id="KW-0552">Olfaction</keyword>
<dbReference type="InterPro" id="IPR017452">
    <property type="entry name" value="GPCR_Rhodpsn_7TM"/>
</dbReference>
<dbReference type="STRING" id="409849.ENSPMGP00000004094"/>
<feature type="transmembrane region" description="Helical" evidence="13">
    <location>
        <begin position="253"/>
        <end position="272"/>
    </location>
</feature>
<dbReference type="AlphaFoldDB" id="A0A3B3ZHV0"/>